<gene>
    <name evidence="1" type="ordered locus">zobellia_3369</name>
</gene>
<dbReference type="HOGENOM" id="CLU_3376858_0_0_10"/>
<evidence type="ECO:0000313" key="2">
    <source>
        <dbReference type="Proteomes" id="UP000008898"/>
    </source>
</evidence>
<proteinExistence type="predicted"/>
<reference evidence="1 2" key="2">
    <citation type="journal article" date="2012" name="Environ. Microbiol.">
        <title>Characterization of the first alginolytic operons in a marine bacterium: from their emergence in marine Flavobacteriia to their independent transfers to marine Proteobacteria and human gut Bacteroides.</title>
        <authorList>
            <person name="Thomas F."/>
            <person name="Barbeyron T."/>
            <person name="Tonon T."/>
            <person name="Genicot S."/>
            <person name="Czjzek M."/>
            <person name="Michel G."/>
        </authorList>
    </citation>
    <scope>NUCLEOTIDE SEQUENCE [LARGE SCALE GENOMIC DNA]</scope>
    <source>
        <strain evidence="2">DSM 12802 / CCUG 47099 / CIP 106680 / NCIMB 13871 / Dsij</strain>
    </source>
</reference>
<name>G0L8E8_ZOBGA</name>
<keyword evidence="2" id="KW-1185">Reference proteome</keyword>
<sequence>MFAGTLAGARYFGKMIFNLLDSISKIDIKMTDIT</sequence>
<dbReference type="AlphaFoldDB" id="G0L8E8"/>
<dbReference type="Proteomes" id="UP000008898">
    <property type="component" value="Chromosome"/>
</dbReference>
<accession>G0L8E8</accession>
<evidence type="ECO:0000313" key="1">
    <source>
        <dbReference type="EMBL" id="CAZ97507.1"/>
    </source>
</evidence>
<dbReference type="EMBL" id="FP476056">
    <property type="protein sequence ID" value="CAZ97507.1"/>
    <property type="molecule type" value="Genomic_DNA"/>
</dbReference>
<organism evidence="1 2">
    <name type="scientific">Zobellia galactanivorans (strain DSM 12802 / CCUG 47099 / CIP 106680 / NCIMB 13871 / Dsij)</name>
    <dbReference type="NCBI Taxonomy" id="63186"/>
    <lineage>
        <taxon>Bacteria</taxon>
        <taxon>Pseudomonadati</taxon>
        <taxon>Bacteroidota</taxon>
        <taxon>Flavobacteriia</taxon>
        <taxon>Flavobacteriales</taxon>
        <taxon>Flavobacteriaceae</taxon>
        <taxon>Zobellia</taxon>
    </lineage>
</organism>
<dbReference type="STRING" id="63186.ZOBELLIA_3369"/>
<protein>
    <submittedName>
        <fullName evidence="1">Uncharacterized protein</fullName>
    </submittedName>
</protein>
<reference evidence="2" key="1">
    <citation type="submission" date="2009-07" db="EMBL/GenBank/DDBJ databases">
        <title>Complete genome sequence of Zobellia galactanivorans Dsij.</title>
        <authorList>
            <consortium name="Genoscope - CEA"/>
        </authorList>
    </citation>
    <scope>NUCLEOTIDE SEQUENCE [LARGE SCALE GENOMIC DNA]</scope>
    <source>
        <strain evidence="2">DSM 12802 / CCUG 47099 / CIP 106680 / NCIMB 13871 / Dsij</strain>
    </source>
</reference>
<dbReference type="KEGG" id="zga:ZOBELLIA_3369"/>